<evidence type="ECO:0000313" key="13">
    <source>
        <dbReference type="EMBL" id="QPH55067.1"/>
    </source>
</evidence>
<comment type="pathway">
    <text evidence="10">Cell wall biogenesis; peptidoglycan biosynthesis.</text>
</comment>
<dbReference type="RefSeq" id="WP_196104266.1">
    <property type="nucleotide sequence ID" value="NZ_CP064942.1"/>
</dbReference>
<dbReference type="EC" id="2.4.1.227" evidence="10"/>
<sequence>MGGRKLVIAAGGTGGHMFPAQALAEEMLARGWRVSLSTDIRGARYAGAFPEDVPREVVRAATPARGGALGKLVAPLMIGRGVLEAVSAMRRDRPAAVAGFGGYPAVPAMTAAKLLGIPTLIHEQNGIPGRVNRLFAKRADKVACSVWPTVLPPGVDAEHTGNPVRGTIAAQAGAPYDFPSDGSLKVVIIGGSQGAAIMSREVPPALAALPEDLRARLDVAHQARGEDEARVRNAYADAGIAAEVKGFFDDVPERLAACQLVISRSGASSVADISVVGRPSILIPFALAADDHQTANARGLVEAEAAVMLRENEVDTDRLAAEISAILSRPARARAMADAAQGVAKPDAQARLADLVERVAEMKGNA</sequence>
<comment type="similarity">
    <text evidence="10">Belongs to the glycosyltransferase 28 family. MurG subfamily.</text>
</comment>
<evidence type="ECO:0000256" key="10">
    <source>
        <dbReference type="HAMAP-Rule" id="MF_00033"/>
    </source>
</evidence>
<feature type="binding site" evidence="10">
    <location>
        <begin position="13"/>
        <end position="15"/>
    </location>
    <ligand>
        <name>UDP-N-acetyl-alpha-D-glucosamine</name>
        <dbReference type="ChEBI" id="CHEBI:57705"/>
    </ligand>
</feature>
<keyword evidence="5 10" id="KW-0133">Cell shape</keyword>
<dbReference type="PANTHER" id="PTHR21015">
    <property type="entry name" value="UDP-N-ACETYLGLUCOSAMINE--N-ACETYLMURAMYL-(PENTAPEPTIDE) PYROPHOSPHORYL-UNDECAPRENOL N-ACETYLGLUCOSAMINE TRANSFERASE 1"/>
    <property type="match status" value="1"/>
</dbReference>
<dbReference type="PANTHER" id="PTHR21015:SF22">
    <property type="entry name" value="GLYCOSYLTRANSFERASE"/>
    <property type="match status" value="1"/>
</dbReference>
<evidence type="ECO:0000256" key="2">
    <source>
        <dbReference type="ARBA" id="ARBA00022618"/>
    </source>
</evidence>
<keyword evidence="8 10" id="KW-0131">Cell cycle</keyword>
<organism evidence="13 14">
    <name type="scientific">Pontivivens ytuae</name>
    <dbReference type="NCBI Taxonomy" id="2789856"/>
    <lineage>
        <taxon>Bacteria</taxon>
        <taxon>Pseudomonadati</taxon>
        <taxon>Pseudomonadota</taxon>
        <taxon>Alphaproteobacteria</taxon>
        <taxon>Rhodobacterales</taxon>
        <taxon>Paracoccaceae</taxon>
        <taxon>Pontivivens</taxon>
    </lineage>
</organism>
<evidence type="ECO:0000256" key="5">
    <source>
        <dbReference type="ARBA" id="ARBA00022960"/>
    </source>
</evidence>
<keyword evidence="2 10" id="KW-0132">Cell division</keyword>
<evidence type="ECO:0000313" key="14">
    <source>
        <dbReference type="Proteomes" id="UP000594800"/>
    </source>
</evidence>
<evidence type="ECO:0000256" key="4">
    <source>
        <dbReference type="ARBA" id="ARBA00022679"/>
    </source>
</evidence>
<evidence type="ECO:0000256" key="3">
    <source>
        <dbReference type="ARBA" id="ARBA00022676"/>
    </source>
</evidence>
<evidence type="ECO:0000256" key="8">
    <source>
        <dbReference type="ARBA" id="ARBA00023306"/>
    </source>
</evidence>
<feature type="binding site" evidence="10">
    <location>
        <position position="293"/>
    </location>
    <ligand>
        <name>UDP-N-acetyl-alpha-D-glucosamine</name>
        <dbReference type="ChEBI" id="CHEBI:57705"/>
    </ligand>
</feature>
<dbReference type="GO" id="GO:0051301">
    <property type="term" value="P:cell division"/>
    <property type="evidence" value="ECO:0007669"/>
    <property type="project" value="UniProtKB-KW"/>
</dbReference>
<dbReference type="EMBL" id="CP064942">
    <property type="protein sequence ID" value="QPH55067.1"/>
    <property type="molecule type" value="Genomic_DNA"/>
</dbReference>
<keyword evidence="6 10" id="KW-0573">Peptidoglycan synthesis</keyword>
<dbReference type="GO" id="GO:0008360">
    <property type="term" value="P:regulation of cell shape"/>
    <property type="evidence" value="ECO:0007669"/>
    <property type="project" value="UniProtKB-KW"/>
</dbReference>
<feature type="binding site" evidence="10">
    <location>
        <position position="165"/>
    </location>
    <ligand>
        <name>UDP-N-acetyl-alpha-D-glucosamine</name>
        <dbReference type="ChEBI" id="CHEBI:57705"/>
    </ligand>
</feature>
<evidence type="ECO:0000256" key="7">
    <source>
        <dbReference type="ARBA" id="ARBA00023136"/>
    </source>
</evidence>
<comment type="subcellular location">
    <subcellularLocation>
        <location evidence="10">Cell membrane</location>
        <topology evidence="10">Peripheral membrane protein</topology>
        <orientation evidence="10">Cytoplasmic side</orientation>
    </subcellularLocation>
</comment>
<feature type="domain" description="Glycosyl transferase family 28 C-terminal" evidence="12">
    <location>
        <begin position="186"/>
        <end position="351"/>
    </location>
</feature>
<feature type="binding site" evidence="10">
    <location>
        <position position="192"/>
    </location>
    <ligand>
        <name>UDP-N-acetyl-alpha-D-glucosamine</name>
        <dbReference type="ChEBI" id="CHEBI:57705"/>
    </ligand>
</feature>
<dbReference type="GO" id="GO:0050511">
    <property type="term" value="F:undecaprenyldiphospho-muramoylpentapeptide beta-N-acetylglucosaminyltransferase activity"/>
    <property type="evidence" value="ECO:0007669"/>
    <property type="project" value="UniProtKB-UniRule"/>
</dbReference>
<dbReference type="SUPFAM" id="SSF53756">
    <property type="entry name" value="UDP-Glycosyltransferase/glycogen phosphorylase"/>
    <property type="match status" value="1"/>
</dbReference>
<dbReference type="GO" id="GO:0009252">
    <property type="term" value="P:peptidoglycan biosynthetic process"/>
    <property type="evidence" value="ECO:0007669"/>
    <property type="project" value="UniProtKB-UniRule"/>
</dbReference>
<feature type="binding site" evidence="10">
    <location>
        <position position="125"/>
    </location>
    <ligand>
        <name>UDP-N-acetyl-alpha-D-glucosamine</name>
        <dbReference type="ChEBI" id="CHEBI:57705"/>
    </ligand>
</feature>
<keyword evidence="3 10" id="KW-0328">Glycosyltransferase</keyword>
<evidence type="ECO:0000259" key="12">
    <source>
        <dbReference type="Pfam" id="PF04101"/>
    </source>
</evidence>
<dbReference type="GO" id="GO:0071555">
    <property type="term" value="P:cell wall organization"/>
    <property type="evidence" value="ECO:0007669"/>
    <property type="project" value="UniProtKB-KW"/>
</dbReference>
<dbReference type="CDD" id="cd03785">
    <property type="entry name" value="GT28_MurG"/>
    <property type="match status" value="1"/>
</dbReference>
<protein>
    <recommendedName>
        <fullName evidence="10">UDP-N-acetylglucosamine--N-acetylmuramyl-(pentapeptide) pyrophosphoryl-undecaprenol N-acetylglucosamine transferase</fullName>
        <ecNumber evidence="10">2.4.1.227</ecNumber>
    </recommendedName>
    <alternativeName>
        <fullName evidence="10">Undecaprenyl-PP-MurNAc-pentapeptide-UDPGlcNAc GlcNAc transferase</fullName>
    </alternativeName>
</protein>
<dbReference type="Gene3D" id="3.40.50.2000">
    <property type="entry name" value="Glycogen Phosphorylase B"/>
    <property type="match status" value="2"/>
</dbReference>
<keyword evidence="1 10" id="KW-1003">Cell membrane</keyword>
<dbReference type="KEGG" id="poz:I0K15_04790"/>
<comment type="caution">
    <text evidence="10">Lacks conserved residue(s) required for the propagation of feature annotation.</text>
</comment>
<feature type="domain" description="Glycosyltransferase family 28 N-terminal" evidence="11">
    <location>
        <begin position="7"/>
        <end position="143"/>
    </location>
</feature>
<evidence type="ECO:0000256" key="6">
    <source>
        <dbReference type="ARBA" id="ARBA00022984"/>
    </source>
</evidence>
<dbReference type="InterPro" id="IPR006009">
    <property type="entry name" value="GlcNAc_MurG"/>
</dbReference>
<dbReference type="InterPro" id="IPR004276">
    <property type="entry name" value="GlycoTrans_28_N"/>
</dbReference>
<keyword evidence="14" id="KW-1185">Reference proteome</keyword>
<reference evidence="13 14" key="1">
    <citation type="submission" date="2020-11" db="EMBL/GenBank/DDBJ databases">
        <title>Description of Pontivivens ytuae sp. nov. isolated from deep sea sediment of Mariana Trench.</title>
        <authorList>
            <person name="Wang Z."/>
            <person name="Sun Q.-L."/>
            <person name="Xu X.-D."/>
            <person name="Tang Y.-Z."/>
            <person name="Zhang J."/>
        </authorList>
    </citation>
    <scope>NUCLEOTIDE SEQUENCE [LARGE SCALE GENOMIC DNA]</scope>
    <source>
        <strain evidence="13 14">MT2928</strain>
    </source>
</reference>
<keyword evidence="4 10" id="KW-0808">Transferase</keyword>
<proteinExistence type="inferred from homology"/>
<gene>
    <name evidence="10 13" type="primary">murG</name>
    <name evidence="13" type="ORF">I0K15_04790</name>
</gene>
<dbReference type="AlphaFoldDB" id="A0A7S9LTK4"/>
<keyword evidence="9 10" id="KW-0961">Cell wall biogenesis/degradation</keyword>
<dbReference type="Pfam" id="PF03033">
    <property type="entry name" value="Glyco_transf_28"/>
    <property type="match status" value="1"/>
</dbReference>
<dbReference type="HAMAP" id="MF_00033">
    <property type="entry name" value="MurG"/>
    <property type="match status" value="1"/>
</dbReference>
<evidence type="ECO:0000256" key="9">
    <source>
        <dbReference type="ARBA" id="ARBA00023316"/>
    </source>
</evidence>
<accession>A0A7S9LTK4</accession>
<dbReference type="InterPro" id="IPR007235">
    <property type="entry name" value="Glyco_trans_28_C"/>
</dbReference>
<dbReference type="NCBIfam" id="TIGR01133">
    <property type="entry name" value="murG"/>
    <property type="match status" value="1"/>
</dbReference>
<evidence type="ECO:0000259" key="11">
    <source>
        <dbReference type="Pfam" id="PF03033"/>
    </source>
</evidence>
<dbReference type="Proteomes" id="UP000594800">
    <property type="component" value="Chromosome"/>
</dbReference>
<dbReference type="GO" id="GO:0005975">
    <property type="term" value="P:carbohydrate metabolic process"/>
    <property type="evidence" value="ECO:0007669"/>
    <property type="project" value="InterPro"/>
</dbReference>
<dbReference type="UniPathway" id="UPA00219"/>
<dbReference type="GO" id="GO:0005886">
    <property type="term" value="C:plasma membrane"/>
    <property type="evidence" value="ECO:0007669"/>
    <property type="project" value="UniProtKB-SubCell"/>
</dbReference>
<name>A0A7S9LTK4_9RHOB</name>
<dbReference type="Pfam" id="PF04101">
    <property type="entry name" value="Glyco_tran_28_C"/>
    <property type="match status" value="1"/>
</dbReference>
<keyword evidence="7 10" id="KW-0472">Membrane</keyword>
<comment type="function">
    <text evidence="10">Cell wall formation. Catalyzes the transfer of a GlcNAc subunit on undecaprenyl-pyrophosphoryl-MurNAc-pentapeptide (lipid intermediate I) to form undecaprenyl-pyrophosphoryl-MurNAc-(pentapeptide)GlcNAc (lipid intermediate II).</text>
</comment>
<comment type="catalytic activity">
    <reaction evidence="10">
        <text>di-trans,octa-cis-undecaprenyl diphospho-N-acetyl-alpha-D-muramoyl-L-alanyl-D-glutamyl-meso-2,6-diaminopimeloyl-D-alanyl-D-alanine + UDP-N-acetyl-alpha-D-glucosamine = di-trans,octa-cis-undecaprenyl diphospho-[N-acetyl-alpha-D-glucosaminyl-(1-&gt;4)]-N-acetyl-alpha-D-muramoyl-L-alanyl-D-glutamyl-meso-2,6-diaminopimeloyl-D-alanyl-D-alanine + UDP + H(+)</text>
        <dbReference type="Rhea" id="RHEA:31227"/>
        <dbReference type="ChEBI" id="CHEBI:15378"/>
        <dbReference type="ChEBI" id="CHEBI:57705"/>
        <dbReference type="ChEBI" id="CHEBI:58223"/>
        <dbReference type="ChEBI" id="CHEBI:61387"/>
        <dbReference type="ChEBI" id="CHEBI:61388"/>
        <dbReference type="EC" id="2.4.1.227"/>
    </reaction>
</comment>
<evidence type="ECO:0000256" key="1">
    <source>
        <dbReference type="ARBA" id="ARBA00022475"/>
    </source>
</evidence>